<proteinExistence type="predicted"/>
<accession>A0A1T5BAI1</accession>
<sequence length="236" mass="26767">MKINVLDISFEYNGTSQTINPVIIQDNETMILVDTGYPDQIGLLEESAKQNDISLDKLTHIIITHHDYDHVGSLAALKRRFPHVKILASPIEKEYIEKQRKPLRLEQAEKIYPSLSEIDKEQALIFHKTLESVEGAEVNEVLENHQILPVGNGIEVVFTPGHTAGHISLYIKENKTFIAGDALVLIDDKLVIPYPHFAYDADKAKESLKHLFSYEIEELICYHGGLIKSNWKDLLS</sequence>
<gene>
    <name evidence="2" type="ORF">SAMN05660349_01213</name>
</gene>
<feature type="domain" description="Metallo-beta-lactamase" evidence="1">
    <location>
        <begin position="18"/>
        <end position="223"/>
    </location>
</feature>
<evidence type="ECO:0000259" key="1">
    <source>
        <dbReference type="SMART" id="SM00849"/>
    </source>
</evidence>
<dbReference type="EMBL" id="FUYQ01000006">
    <property type="protein sequence ID" value="SKB44284.1"/>
    <property type="molecule type" value="Genomic_DNA"/>
</dbReference>
<keyword evidence="3" id="KW-1185">Reference proteome</keyword>
<dbReference type="PANTHER" id="PTHR42951">
    <property type="entry name" value="METALLO-BETA-LACTAMASE DOMAIN-CONTAINING"/>
    <property type="match status" value="1"/>
</dbReference>
<dbReference type="CDD" id="cd07721">
    <property type="entry name" value="yflN-like_MBL-fold"/>
    <property type="match status" value="1"/>
</dbReference>
<dbReference type="InterPro" id="IPR001279">
    <property type="entry name" value="Metallo-B-lactamas"/>
</dbReference>
<dbReference type="Proteomes" id="UP000190852">
    <property type="component" value="Unassembled WGS sequence"/>
</dbReference>
<dbReference type="Gene3D" id="3.60.15.10">
    <property type="entry name" value="Ribonuclease Z/Hydroxyacylglutathione hydrolase-like"/>
    <property type="match status" value="1"/>
</dbReference>
<reference evidence="3" key="1">
    <citation type="submission" date="2017-02" db="EMBL/GenBank/DDBJ databases">
        <authorList>
            <person name="Varghese N."/>
            <person name="Submissions S."/>
        </authorList>
    </citation>
    <scope>NUCLEOTIDE SEQUENCE [LARGE SCALE GENOMIC DNA]</scope>
    <source>
        <strain evidence="3">DSM 24967</strain>
    </source>
</reference>
<dbReference type="Pfam" id="PF00753">
    <property type="entry name" value="Lactamase_B"/>
    <property type="match status" value="1"/>
</dbReference>
<organism evidence="2 3">
    <name type="scientific">Parabacteroides chartae</name>
    <dbReference type="NCBI Taxonomy" id="1037355"/>
    <lineage>
        <taxon>Bacteria</taxon>
        <taxon>Pseudomonadati</taxon>
        <taxon>Bacteroidota</taxon>
        <taxon>Bacteroidia</taxon>
        <taxon>Bacteroidales</taxon>
        <taxon>Tannerellaceae</taxon>
        <taxon>Parabacteroides</taxon>
    </lineage>
</organism>
<dbReference type="InterPro" id="IPR036866">
    <property type="entry name" value="RibonucZ/Hydroxyglut_hydro"/>
</dbReference>
<dbReference type="InterPro" id="IPR050855">
    <property type="entry name" value="NDM-1-like"/>
</dbReference>
<dbReference type="SMART" id="SM00849">
    <property type="entry name" value="Lactamase_B"/>
    <property type="match status" value="1"/>
</dbReference>
<name>A0A1T5BAI1_9BACT</name>
<protein>
    <submittedName>
        <fullName evidence="2">Glyoxylase, beta-lactamase superfamily II</fullName>
    </submittedName>
</protein>
<dbReference type="AlphaFoldDB" id="A0A1T5BAI1"/>
<dbReference type="PANTHER" id="PTHR42951:SF15">
    <property type="entry name" value="METALLO-BETA-LACTAMASE SUPERFAMILY PROTEIN"/>
    <property type="match status" value="1"/>
</dbReference>
<evidence type="ECO:0000313" key="2">
    <source>
        <dbReference type="EMBL" id="SKB44284.1"/>
    </source>
</evidence>
<dbReference type="RefSeq" id="WP_079682838.1">
    <property type="nucleotide sequence ID" value="NZ_FUYQ01000006.1"/>
</dbReference>
<evidence type="ECO:0000313" key="3">
    <source>
        <dbReference type="Proteomes" id="UP000190852"/>
    </source>
</evidence>
<dbReference type="SUPFAM" id="SSF56281">
    <property type="entry name" value="Metallo-hydrolase/oxidoreductase"/>
    <property type="match status" value="1"/>
</dbReference>